<evidence type="ECO:0000313" key="1">
    <source>
        <dbReference type="EMBL" id="GGG22440.1"/>
    </source>
</evidence>
<name>A0A917G4X1_9BACL</name>
<protein>
    <submittedName>
        <fullName evidence="1">Uncharacterized protein</fullName>
    </submittedName>
</protein>
<evidence type="ECO:0000313" key="2">
    <source>
        <dbReference type="Proteomes" id="UP000644756"/>
    </source>
</evidence>
<reference evidence="1" key="1">
    <citation type="journal article" date="2014" name="Int. J. Syst. Evol. Microbiol.">
        <title>Complete genome sequence of Corynebacterium casei LMG S-19264T (=DSM 44701T), isolated from a smear-ripened cheese.</title>
        <authorList>
            <consortium name="US DOE Joint Genome Institute (JGI-PGF)"/>
            <person name="Walter F."/>
            <person name="Albersmeier A."/>
            <person name="Kalinowski J."/>
            <person name="Ruckert C."/>
        </authorList>
    </citation>
    <scope>NUCLEOTIDE SEQUENCE</scope>
    <source>
        <strain evidence="1">CGMCC 1.12987</strain>
    </source>
</reference>
<dbReference type="EMBL" id="BMGR01000018">
    <property type="protein sequence ID" value="GGG22440.1"/>
    <property type="molecule type" value="Genomic_DNA"/>
</dbReference>
<reference evidence="1" key="2">
    <citation type="submission" date="2020-09" db="EMBL/GenBank/DDBJ databases">
        <authorList>
            <person name="Sun Q."/>
            <person name="Zhou Y."/>
        </authorList>
    </citation>
    <scope>NUCLEOTIDE SEQUENCE</scope>
    <source>
        <strain evidence="1">CGMCC 1.12987</strain>
    </source>
</reference>
<comment type="caution">
    <text evidence="1">The sequence shown here is derived from an EMBL/GenBank/DDBJ whole genome shotgun (WGS) entry which is preliminary data.</text>
</comment>
<dbReference type="AlphaFoldDB" id="A0A917G4X1"/>
<organism evidence="1 2">
    <name type="scientific">Paenibacillus abyssi</name>
    <dbReference type="NCBI Taxonomy" id="1340531"/>
    <lineage>
        <taxon>Bacteria</taxon>
        <taxon>Bacillati</taxon>
        <taxon>Bacillota</taxon>
        <taxon>Bacilli</taxon>
        <taxon>Bacillales</taxon>
        <taxon>Paenibacillaceae</taxon>
        <taxon>Paenibacillus</taxon>
    </lineage>
</organism>
<dbReference type="RefSeq" id="WP_188533218.1">
    <property type="nucleotide sequence ID" value="NZ_BMGR01000018.1"/>
</dbReference>
<keyword evidence="2" id="KW-1185">Reference proteome</keyword>
<dbReference type="Proteomes" id="UP000644756">
    <property type="component" value="Unassembled WGS sequence"/>
</dbReference>
<proteinExistence type="predicted"/>
<accession>A0A917G4X1</accession>
<gene>
    <name evidence="1" type="ORF">GCM10010916_43860</name>
</gene>
<sequence>MRQSGNELLCKALMLNILAHLLRVPRSLAHVSQHDVKLMELMGQIEAAPAGHWTNYPDIHYFSRILS</sequence>